<dbReference type="InterPro" id="IPR025375">
    <property type="entry name" value="DUF4365"/>
</dbReference>
<accession>A0A1C3WWZ8</accession>
<dbReference type="EMBL" id="FMAG01000008">
    <property type="protein sequence ID" value="SCB44264.1"/>
    <property type="molecule type" value="Genomic_DNA"/>
</dbReference>
<organism evidence="2 3">
    <name type="scientific">Rhizobium multihospitium</name>
    <dbReference type="NCBI Taxonomy" id="410764"/>
    <lineage>
        <taxon>Bacteria</taxon>
        <taxon>Pseudomonadati</taxon>
        <taxon>Pseudomonadota</taxon>
        <taxon>Alphaproteobacteria</taxon>
        <taxon>Hyphomicrobiales</taxon>
        <taxon>Rhizobiaceae</taxon>
        <taxon>Rhizobium/Agrobacterium group</taxon>
        <taxon>Rhizobium</taxon>
    </lineage>
</organism>
<sequence>MLALMATIRRLVFPPGSSPRRLHDRTLSDHSTDPAIRLAVDAVEKVFLRDLKWAFRRLPSSETGIDARVEILDDGWPTGRFLPLQIRPVSFANKRHGDYIYRGEKKHFDYWTRHSLAVWAIIVDPESGLIFWQRVEKWLCEVTEADWSIVIPATNVLDASARLFFEEVTTTDPELLMRSAFVLDHELMLEMQDQTTFFVWDEWGDKTAIFCNLRIYIGEGHKEEPDVWVDYCLRGYSLQKIMTKLFPWATYSYAEPISEYSGEIAVHVLEVELRPEAYAYLEAENFLEAGFPEDTEPLAPESDGFITKEEEREFWRRRKMHSRPSNWTG</sequence>
<evidence type="ECO:0000313" key="3">
    <source>
        <dbReference type="Proteomes" id="UP000199101"/>
    </source>
</evidence>
<evidence type="ECO:0000313" key="2">
    <source>
        <dbReference type="EMBL" id="SCB44264.1"/>
    </source>
</evidence>
<evidence type="ECO:0000259" key="1">
    <source>
        <dbReference type="Pfam" id="PF14280"/>
    </source>
</evidence>
<feature type="domain" description="DUF4365" evidence="1">
    <location>
        <begin position="38"/>
        <end position="161"/>
    </location>
</feature>
<name>A0A1C3WWZ8_9HYPH</name>
<protein>
    <recommendedName>
        <fullName evidence="1">DUF4365 domain-containing protein</fullName>
    </recommendedName>
</protein>
<dbReference type="Pfam" id="PF14280">
    <property type="entry name" value="DUF4365"/>
    <property type="match status" value="1"/>
</dbReference>
<reference evidence="3" key="1">
    <citation type="submission" date="2016-08" db="EMBL/GenBank/DDBJ databases">
        <authorList>
            <person name="Varghese N."/>
            <person name="Submissions Spin"/>
        </authorList>
    </citation>
    <scope>NUCLEOTIDE SEQUENCE [LARGE SCALE GENOMIC DNA]</scope>
    <source>
        <strain evidence="3">HAMBI 2975</strain>
    </source>
</reference>
<keyword evidence="3" id="KW-1185">Reference proteome</keyword>
<dbReference type="STRING" id="410764.GA0061103_6440"/>
<dbReference type="Proteomes" id="UP000199101">
    <property type="component" value="Unassembled WGS sequence"/>
</dbReference>
<dbReference type="AlphaFoldDB" id="A0A1C3WWZ8"/>
<proteinExistence type="predicted"/>
<gene>
    <name evidence="2" type="ORF">GA0061103_6440</name>
</gene>